<comment type="caution">
    <text evidence="1">The sequence shown here is derived from an EMBL/GenBank/DDBJ whole genome shotgun (WGS) entry which is preliminary data.</text>
</comment>
<dbReference type="EMBL" id="QGTQ01000014">
    <property type="protein sequence ID" value="PWV99518.1"/>
    <property type="molecule type" value="Genomic_DNA"/>
</dbReference>
<evidence type="ECO:0000313" key="1">
    <source>
        <dbReference type="EMBL" id="PWV99518.1"/>
    </source>
</evidence>
<protein>
    <submittedName>
        <fullName evidence="1">Uncharacterized protein</fullName>
    </submittedName>
</protein>
<organism evidence="1 2">
    <name type="scientific">Paenibacillus cellulosilyticus</name>
    <dbReference type="NCBI Taxonomy" id="375489"/>
    <lineage>
        <taxon>Bacteria</taxon>
        <taxon>Bacillati</taxon>
        <taxon>Bacillota</taxon>
        <taxon>Bacilli</taxon>
        <taxon>Bacillales</taxon>
        <taxon>Paenibacillaceae</taxon>
        <taxon>Paenibacillus</taxon>
    </lineage>
</organism>
<dbReference type="OrthoDB" id="2677830at2"/>
<keyword evidence="2" id="KW-1185">Reference proteome</keyword>
<dbReference type="RefSeq" id="WP_110045260.1">
    <property type="nucleotide sequence ID" value="NZ_CP054612.1"/>
</dbReference>
<evidence type="ECO:0000313" key="2">
    <source>
        <dbReference type="Proteomes" id="UP000246635"/>
    </source>
</evidence>
<accession>A0A2V2YR39</accession>
<name>A0A2V2YR39_9BACL</name>
<dbReference type="Proteomes" id="UP000246635">
    <property type="component" value="Unassembled WGS sequence"/>
</dbReference>
<proteinExistence type="predicted"/>
<dbReference type="AlphaFoldDB" id="A0A2V2YR39"/>
<gene>
    <name evidence="1" type="ORF">DFQ01_11496</name>
</gene>
<reference evidence="1 2" key="1">
    <citation type="submission" date="2018-05" db="EMBL/GenBank/DDBJ databases">
        <title>Genomic Encyclopedia of Type Strains, Phase III (KMG-III): the genomes of soil and plant-associated and newly described type strains.</title>
        <authorList>
            <person name="Whitman W."/>
        </authorList>
    </citation>
    <scope>NUCLEOTIDE SEQUENCE [LARGE SCALE GENOMIC DNA]</scope>
    <source>
        <strain evidence="1 2">CECT 5696</strain>
    </source>
</reference>
<sequence length="227" mass="26608">MSRFDEAYKRWMEQQVAEAGSVRRRELLQKELSRGSIDFLQYIWFPVIGHFDHLYPEYEIRDFNNGYRYLDFAYMPGNAKGCIEIQDYRSHARDIEVSRFKDLCMKQSLLVLDDWLFLPIAYLSIHDDPGMIKQLVLSFVGKFLANAVSSDLHWAEAETLRFAHRLLRPITPSELSNHLQLSDNRTRVFLRRLLDKKLIEVASGNMRYRTYRLSGNSGIGDFASSSR</sequence>